<name>A0AAJ1VHV1_9FLAO</name>
<protein>
    <submittedName>
        <fullName evidence="3">Uncharacterized protein</fullName>
    </submittedName>
</protein>
<dbReference type="RefSeq" id="WP_208891114.1">
    <property type="nucleotide sequence ID" value="NZ_CP019336.1"/>
</dbReference>
<feature type="transmembrane region" description="Helical" evidence="1">
    <location>
        <begin position="112"/>
        <end position="131"/>
    </location>
</feature>
<evidence type="ECO:0000313" key="2">
    <source>
        <dbReference type="EMBL" id="AUC22170.1"/>
    </source>
</evidence>
<dbReference type="EMBL" id="CP019336">
    <property type="protein sequence ID" value="AUC22170.1"/>
    <property type="molecule type" value="Genomic_DNA"/>
</dbReference>
<accession>A0AAJ1VHV1</accession>
<dbReference type="Proteomes" id="UP001228636">
    <property type="component" value="Unassembled WGS sequence"/>
</dbReference>
<feature type="transmembrane region" description="Helical" evidence="1">
    <location>
        <begin position="84"/>
        <end position="106"/>
    </location>
</feature>
<evidence type="ECO:0000313" key="3">
    <source>
        <dbReference type="EMBL" id="MDN3621056.1"/>
    </source>
</evidence>
<sequence>MKIKMLPNWCKKLGLLIFTVGFIISGYKDFMMGFTGALDATKFNYFENLFSNSVIHLLEIGSILGMVIYLMSREKIEDDYINKLRLESFQLTSFIGLAITIISYSISEEIKLTLDYFIILFLWFYLIIFALKKRIY</sequence>
<reference evidence="3" key="3">
    <citation type="submission" date="2023-06" db="EMBL/GenBank/DDBJ databases">
        <authorList>
            <person name="Lucena T."/>
            <person name="Sun Q."/>
        </authorList>
    </citation>
    <scope>NUCLEOTIDE SEQUENCE</scope>
    <source>
        <strain evidence="3">CECT 8670</strain>
    </source>
</reference>
<feature type="transmembrane region" description="Helical" evidence="1">
    <location>
        <begin position="50"/>
        <end position="72"/>
    </location>
</feature>
<keyword evidence="4" id="KW-1185">Reference proteome</keyword>
<reference evidence="2 4" key="2">
    <citation type="submission" date="2017-02" db="EMBL/GenBank/DDBJ databases">
        <title>Trade-off between light-utilization and light-protection in marine flavobacteria.</title>
        <authorList>
            <person name="Kumagai Y."/>
            <person name="Yoshizawa S."/>
            <person name="Kogure K."/>
            <person name="Iwasaki W."/>
        </authorList>
    </citation>
    <scope>NUCLEOTIDE SEQUENCE [LARGE SCALE GENOMIC DNA]</scope>
    <source>
        <strain evidence="2 4">KCTC 23670</strain>
    </source>
</reference>
<dbReference type="EMBL" id="JAUFQH010000017">
    <property type="protein sequence ID" value="MDN3621056.1"/>
    <property type="molecule type" value="Genomic_DNA"/>
</dbReference>
<dbReference type="Proteomes" id="UP000232721">
    <property type="component" value="Chromosome"/>
</dbReference>
<gene>
    <name evidence="2" type="ORF">BTO15_08705</name>
    <name evidence="3" type="ORF">QWY81_16435</name>
</gene>
<keyword evidence="1" id="KW-0472">Membrane</keyword>
<organism evidence="3 5">
    <name type="scientific">Polaribacter sejongensis</name>
    <dbReference type="NCBI Taxonomy" id="985043"/>
    <lineage>
        <taxon>Bacteria</taxon>
        <taxon>Pseudomonadati</taxon>
        <taxon>Bacteroidota</taxon>
        <taxon>Flavobacteriia</taxon>
        <taxon>Flavobacteriales</taxon>
        <taxon>Flavobacteriaceae</taxon>
    </lineage>
</organism>
<keyword evidence="1" id="KW-1133">Transmembrane helix</keyword>
<evidence type="ECO:0000256" key="1">
    <source>
        <dbReference type="SAM" id="Phobius"/>
    </source>
</evidence>
<keyword evidence="1" id="KW-0812">Transmembrane</keyword>
<reference evidence="3 5" key="1">
    <citation type="journal article" date="2014" name="Int. J. Syst. Evol. Microbiol.">
        <title>Complete genome sequence of Corynebacterium casei LMG S-19264T (=DSM 44701T), isolated from a smear-ripened cheese.</title>
        <authorList>
            <consortium name="US DOE Joint Genome Institute (JGI-PGF)"/>
            <person name="Walter F."/>
            <person name="Albersmeier A."/>
            <person name="Kalinowski J."/>
            <person name="Ruckert C."/>
        </authorList>
    </citation>
    <scope>NUCLEOTIDE SEQUENCE [LARGE SCALE GENOMIC DNA]</scope>
    <source>
        <strain evidence="3 5">CECT 8670</strain>
    </source>
</reference>
<proteinExistence type="predicted"/>
<dbReference type="AlphaFoldDB" id="A0AAJ1VHV1"/>
<evidence type="ECO:0000313" key="4">
    <source>
        <dbReference type="Proteomes" id="UP000232721"/>
    </source>
</evidence>
<evidence type="ECO:0000313" key="5">
    <source>
        <dbReference type="Proteomes" id="UP001228636"/>
    </source>
</evidence>